<dbReference type="SUPFAM" id="SSF48403">
    <property type="entry name" value="Ankyrin repeat"/>
    <property type="match status" value="1"/>
</dbReference>
<name>A0AB34IWL0_PRYPA</name>
<evidence type="ECO:0000256" key="1">
    <source>
        <dbReference type="PROSITE-ProRule" id="PRU00023"/>
    </source>
</evidence>
<evidence type="ECO:0008006" key="4">
    <source>
        <dbReference type="Google" id="ProtNLM"/>
    </source>
</evidence>
<dbReference type="Pfam" id="PF10294">
    <property type="entry name" value="Methyltransf_16"/>
    <property type="match status" value="1"/>
</dbReference>
<dbReference type="Pfam" id="PF12796">
    <property type="entry name" value="Ank_2"/>
    <property type="match status" value="1"/>
</dbReference>
<keyword evidence="3" id="KW-1185">Reference proteome</keyword>
<accession>A0AB34IWL0</accession>
<dbReference type="PROSITE" id="PS50088">
    <property type="entry name" value="ANK_REPEAT"/>
    <property type="match status" value="2"/>
</dbReference>
<comment type="caution">
    <text evidence="2">The sequence shown here is derived from an EMBL/GenBank/DDBJ whole genome shotgun (WGS) entry which is preliminary data.</text>
</comment>
<dbReference type="CDD" id="cd02440">
    <property type="entry name" value="AdoMet_MTases"/>
    <property type="match status" value="1"/>
</dbReference>
<reference evidence="2 3" key="1">
    <citation type="journal article" date="2024" name="Science">
        <title>Giant polyketide synthase enzymes in the biosynthesis of giant marine polyether toxins.</title>
        <authorList>
            <person name="Fallon T.R."/>
            <person name="Shende V.V."/>
            <person name="Wierzbicki I.H."/>
            <person name="Pendleton A.L."/>
            <person name="Watervoot N.F."/>
            <person name="Auber R.P."/>
            <person name="Gonzalez D.J."/>
            <person name="Wisecaver J.H."/>
            <person name="Moore B.S."/>
        </authorList>
    </citation>
    <scope>NUCLEOTIDE SEQUENCE [LARGE SCALE GENOMIC DNA]</scope>
    <source>
        <strain evidence="2 3">12B1</strain>
    </source>
</reference>
<protein>
    <recommendedName>
        <fullName evidence="4">Calmodulin-lysine N-methyltransferase</fullName>
    </recommendedName>
</protein>
<dbReference type="InterPro" id="IPR029063">
    <property type="entry name" value="SAM-dependent_MTases_sf"/>
</dbReference>
<dbReference type="SUPFAM" id="SSF53335">
    <property type="entry name" value="S-adenosyl-L-methionine-dependent methyltransferases"/>
    <property type="match status" value="1"/>
</dbReference>
<keyword evidence="1" id="KW-0040">ANK repeat</keyword>
<evidence type="ECO:0000313" key="2">
    <source>
        <dbReference type="EMBL" id="KAL1507624.1"/>
    </source>
</evidence>
<dbReference type="Proteomes" id="UP001515480">
    <property type="component" value="Unassembled WGS sequence"/>
</dbReference>
<feature type="repeat" description="ANK" evidence="1">
    <location>
        <begin position="99"/>
        <end position="131"/>
    </location>
</feature>
<dbReference type="EMBL" id="JBGBPQ010000017">
    <property type="protein sequence ID" value="KAL1507624.1"/>
    <property type="molecule type" value="Genomic_DNA"/>
</dbReference>
<dbReference type="PROSITE" id="PS50297">
    <property type="entry name" value="ANK_REP_REGION"/>
    <property type="match status" value="2"/>
</dbReference>
<dbReference type="Gene3D" id="3.40.50.150">
    <property type="entry name" value="Vaccinia Virus protein VP39"/>
    <property type="match status" value="1"/>
</dbReference>
<proteinExistence type="predicted"/>
<gene>
    <name evidence="2" type="ORF">AB1Y20_007243</name>
</gene>
<sequence>MSASLLAACDARAADGLAALQLGATTTEASVTLDDCMELLECARYGEAEELEQLLRAGVPVDFQDDSGNTALHKAGANGHVSCIEVLAAAGARLLPNASGNLPLHWAVQQGHLGAVQAFLRLFADADVLAQNEFGRSISTEAFALGKPEMVEVVLQHTSAKKLEPEGQLEFGVSADVTHRMAFRSGLPTVELRELAEIGADDPTQVLGATAEEDRTGLQLWAASLVLSHWLVEMKEQLIGRSVCELGAGCGLCGIVAAKLCGAARVLLTDLAPKAMDNLAHNIHLNALSPPNATAAVLDWREATTWPSAHDVVIGADLVYADQAVSPLLRVVQHLVAPNGCFLYVCPETNRQGEVEFLKGLCTNGFDCQVSAVPNTFLRNVLQDRSDEEFSLLFGELKERTYSLYCFSRSCPASKGPP</sequence>
<dbReference type="InterPro" id="IPR036770">
    <property type="entry name" value="Ankyrin_rpt-contain_sf"/>
</dbReference>
<feature type="repeat" description="ANK" evidence="1">
    <location>
        <begin position="67"/>
        <end position="94"/>
    </location>
</feature>
<dbReference type="AlphaFoldDB" id="A0AB34IWL0"/>
<dbReference type="InterPro" id="IPR002110">
    <property type="entry name" value="Ankyrin_rpt"/>
</dbReference>
<dbReference type="SMART" id="SM00248">
    <property type="entry name" value="ANK"/>
    <property type="match status" value="3"/>
</dbReference>
<dbReference type="PANTHER" id="PTHR14614:SF132">
    <property type="entry name" value="PROTEIN-LYSINE METHYLTRANSFERASE C42C1.13"/>
    <property type="match status" value="1"/>
</dbReference>
<dbReference type="InterPro" id="IPR019410">
    <property type="entry name" value="Methyltransf_16"/>
</dbReference>
<organism evidence="2 3">
    <name type="scientific">Prymnesium parvum</name>
    <name type="common">Toxic golden alga</name>
    <dbReference type="NCBI Taxonomy" id="97485"/>
    <lineage>
        <taxon>Eukaryota</taxon>
        <taxon>Haptista</taxon>
        <taxon>Haptophyta</taxon>
        <taxon>Prymnesiophyceae</taxon>
        <taxon>Prymnesiales</taxon>
        <taxon>Prymnesiaceae</taxon>
        <taxon>Prymnesium</taxon>
    </lineage>
</organism>
<evidence type="ECO:0000313" key="3">
    <source>
        <dbReference type="Proteomes" id="UP001515480"/>
    </source>
</evidence>
<dbReference type="Gene3D" id="1.25.40.20">
    <property type="entry name" value="Ankyrin repeat-containing domain"/>
    <property type="match status" value="1"/>
</dbReference>
<dbReference type="PANTHER" id="PTHR14614">
    <property type="entry name" value="HEPATOCELLULAR CARCINOMA-ASSOCIATED ANTIGEN"/>
    <property type="match status" value="1"/>
</dbReference>